<dbReference type="InterPro" id="IPR009231">
    <property type="entry name" value="Chloride_chnl_CLIC-like"/>
</dbReference>
<keyword evidence="5 7" id="KW-1133">Transmembrane helix</keyword>
<evidence type="ECO:0000256" key="1">
    <source>
        <dbReference type="ARBA" id="ARBA00004141"/>
    </source>
</evidence>
<keyword evidence="4 7" id="KW-0812">Transmembrane</keyword>
<dbReference type="AlphaFoldDB" id="A0A8C7IXN0"/>
<sequence>MKMSTSAVRTHTISVAECSPLLVNYDPIIKSMRKPAEVQYKQLCNASFRAMTVPSLEIIIILLCCCFSLSCFLLQCMKQNHEVTGTLNDVLSQILVNLKPHDYKAWRCQFEDTFGVEIDTSMKEPLCKIKIIIIIRPIITI</sequence>
<evidence type="ECO:0000256" key="5">
    <source>
        <dbReference type="ARBA" id="ARBA00022989"/>
    </source>
</evidence>
<evidence type="ECO:0000256" key="4">
    <source>
        <dbReference type="ARBA" id="ARBA00022692"/>
    </source>
</evidence>
<evidence type="ECO:0000256" key="2">
    <source>
        <dbReference type="ARBA" id="ARBA00005944"/>
    </source>
</evidence>
<dbReference type="GO" id="GO:0016020">
    <property type="term" value="C:membrane"/>
    <property type="evidence" value="ECO:0007669"/>
    <property type="project" value="UniProtKB-SubCell"/>
</dbReference>
<reference evidence="8" key="2">
    <citation type="submission" date="2025-09" db="UniProtKB">
        <authorList>
            <consortium name="Ensembl"/>
        </authorList>
    </citation>
    <scope>IDENTIFICATION</scope>
</reference>
<dbReference type="Ensembl" id="ENSOKIT00005083850.1">
    <property type="protein sequence ID" value="ENSOKIP00005078681.1"/>
    <property type="gene ID" value="ENSOKIG00005034004.1"/>
</dbReference>
<feature type="transmembrane region" description="Helical" evidence="7">
    <location>
        <begin position="55"/>
        <end position="74"/>
    </location>
</feature>
<dbReference type="GeneTree" id="ENSGT00980000199143"/>
<evidence type="ECO:0000313" key="8">
    <source>
        <dbReference type="Ensembl" id="ENSOKIP00005078681.1"/>
    </source>
</evidence>
<evidence type="ECO:0000256" key="7">
    <source>
        <dbReference type="SAM" id="Phobius"/>
    </source>
</evidence>
<evidence type="ECO:0000313" key="9">
    <source>
        <dbReference type="Proteomes" id="UP000694557"/>
    </source>
</evidence>
<dbReference type="Pfam" id="PF05934">
    <property type="entry name" value="MCLC"/>
    <property type="match status" value="1"/>
</dbReference>
<protein>
    <recommendedName>
        <fullName evidence="3">Chloride channel CLIC-like protein 1</fullName>
    </recommendedName>
</protein>
<dbReference type="Proteomes" id="UP000694557">
    <property type="component" value="Unassembled WGS sequence"/>
</dbReference>
<name>A0A8C7IXN0_ONCKI</name>
<reference evidence="8" key="1">
    <citation type="submission" date="2025-08" db="UniProtKB">
        <authorList>
            <consortium name="Ensembl"/>
        </authorList>
    </citation>
    <scope>IDENTIFICATION</scope>
</reference>
<proteinExistence type="inferred from homology"/>
<evidence type="ECO:0000256" key="6">
    <source>
        <dbReference type="ARBA" id="ARBA00023136"/>
    </source>
</evidence>
<organism evidence="8 9">
    <name type="scientific">Oncorhynchus kisutch</name>
    <name type="common">Coho salmon</name>
    <name type="synonym">Salmo kisutch</name>
    <dbReference type="NCBI Taxonomy" id="8019"/>
    <lineage>
        <taxon>Eukaryota</taxon>
        <taxon>Metazoa</taxon>
        <taxon>Chordata</taxon>
        <taxon>Craniata</taxon>
        <taxon>Vertebrata</taxon>
        <taxon>Euteleostomi</taxon>
        <taxon>Actinopterygii</taxon>
        <taxon>Neopterygii</taxon>
        <taxon>Teleostei</taxon>
        <taxon>Protacanthopterygii</taxon>
        <taxon>Salmoniformes</taxon>
        <taxon>Salmonidae</taxon>
        <taxon>Salmoninae</taxon>
        <taxon>Oncorhynchus</taxon>
    </lineage>
</organism>
<comment type="similarity">
    <text evidence="2">Belongs to the chloride channel MCLC family.</text>
</comment>
<evidence type="ECO:0000256" key="3">
    <source>
        <dbReference type="ARBA" id="ARBA00015571"/>
    </source>
</evidence>
<keyword evidence="6 7" id="KW-0472">Membrane</keyword>
<keyword evidence="9" id="KW-1185">Reference proteome</keyword>
<comment type="subcellular location">
    <subcellularLocation>
        <location evidence="1">Membrane</location>
        <topology evidence="1">Multi-pass membrane protein</topology>
    </subcellularLocation>
</comment>
<accession>A0A8C7IXN0</accession>